<sequence length="186" mass="21822">MFIYHAVPKQMIGTKLETLNEIKKTNPELYELYIDKYKPNRLSLLERRIPKLDCLWNDVIHFLPIHPKLVYNGLIEAGAKPGVHRLFYKIPLSTISSEASIALYKYSKDKFKGINDDVDISEIELLEVQGYRELEQLPQETIDYYKIQINSGNKFFGLFHFVPHVFIKGKVDIEHAEIIDWNEQQI</sequence>
<comment type="caution">
    <text evidence="1">The sequence shown here is derived from an EMBL/GenBank/DDBJ whole genome shotgun (WGS) entry which is preliminary data.</text>
</comment>
<name>A0ABU1NXS2_9BACL</name>
<accession>A0ABU1NXS2</accession>
<gene>
    <name evidence="1" type="ORF">J2736_003060</name>
</gene>
<reference evidence="1 2" key="1">
    <citation type="submission" date="2023-07" db="EMBL/GenBank/DDBJ databases">
        <title>Sorghum-associated microbial communities from plants grown in Nebraska, USA.</title>
        <authorList>
            <person name="Schachtman D."/>
        </authorList>
    </citation>
    <scope>NUCLEOTIDE SEQUENCE [LARGE SCALE GENOMIC DNA]</scope>
    <source>
        <strain evidence="1 2">CC258</strain>
    </source>
</reference>
<dbReference type="Proteomes" id="UP001267290">
    <property type="component" value="Unassembled WGS sequence"/>
</dbReference>
<evidence type="ECO:0000313" key="2">
    <source>
        <dbReference type="Proteomes" id="UP001267290"/>
    </source>
</evidence>
<keyword evidence="2" id="KW-1185">Reference proteome</keyword>
<proteinExistence type="predicted"/>
<protein>
    <recommendedName>
        <fullName evidence="3">Group-specific protein</fullName>
    </recommendedName>
</protein>
<evidence type="ECO:0008006" key="3">
    <source>
        <dbReference type="Google" id="ProtNLM"/>
    </source>
</evidence>
<organism evidence="1 2">
    <name type="scientific">Paenibacillus qinlingensis</name>
    <dbReference type="NCBI Taxonomy" id="1837343"/>
    <lineage>
        <taxon>Bacteria</taxon>
        <taxon>Bacillati</taxon>
        <taxon>Bacillota</taxon>
        <taxon>Bacilli</taxon>
        <taxon>Bacillales</taxon>
        <taxon>Paenibacillaceae</taxon>
        <taxon>Paenibacillus</taxon>
    </lineage>
</organism>
<evidence type="ECO:0000313" key="1">
    <source>
        <dbReference type="EMBL" id="MDR6551871.1"/>
    </source>
</evidence>
<dbReference type="EMBL" id="JAVDSB010000004">
    <property type="protein sequence ID" value="MDR6551871.1"/>
    <property type="molecule type" value="Genomic_DNA"/>
</dbReference>